<comment type="caution">
    <text evidence="1">The sequence shown here is derived from an EMBL/GenBank/DDBJ whole genome shotgun (WGS) entry which is preliminary data.</text>
</comment>
<keyword evidence="2" id="KW-1185">Reference proteome</keyword>
<gene>
    <name evidence="1" type="ORF">PHMEG_0005379</name>
</gene>
<accession>A0A225WTI7</accession>
<reference evidence="2" key="1">
    <citation type="submission" date="2017-03" db="EMBL/GenBank/DDBJ databases">
        <title>Phytopthora megakarya and P. palmivora, two closely related causual agents of cacao black pod achieved similar genome size and gene model numbers by different mechanisms.</title>
        <authorList>
            <person name="Ali S."/>
            <person name="Shao J."/>
            <person name="Larry D.J."/>
            <person name="Kronmiller B."/>
            <person name="Shen D."/>
            <person name="Strem M.D."/>
            <person name="Melnick R.L."/>
            <person name="Guiltinan M.J."/>
            <person name="Tyler B.M."/>
            <person name="Meinhardt L.W."/>
            <person name="Bailey B.A."/>
        </authorList>
    </citation>
    <scope>NUCLEOTIDE SEQUENCE [LARGE SCALE GENOMIC DNA]</scope>
    <source>
        <strain evidence="2">zdho120</strain>
    </source>
</reference>
<evidence type="ECO:0000313" key="2">
    <source>
        <dbReference type="Proteomes" id="UP000198211"/>
    </source>
</evidence>
<sequence>MDSGLIAFLDGGALALDEQLQATANGSSLRHEKGYLNAKGALKSTHEPGSNTLVPVIPLTFIETVLHYCHVGPFSSQSDTMKTVDKV</sequence>
<name>A0A225WTI7_9STRA</name>
<proteinExistence type="predicted"/>
<protein>
    <submittedName>
        <fullName evidence="1">Uncharacterized protein</fullName>
    </submittedName>
</protein>
<organism evidence="1 2">
    <name type="scientific">Phytophthora megakarya</name>
    <dbReference type="NCBI Taxonomy" id="4795"/>
    <lineage>
        <taxon>Eukaryota</taxon>
        <taxon>Sar</taxon>
        <taxon>Stramenopiles</taxon>
        <taxon>Oomycota</taxon>
        <taxon>Peronosporomycetes</taxon>
        <taxon>Peronosporales</taxon>
        <taxon>Peronosporaceae</taxon>
        <taxon>Phytophthora</taxon>
    </lineage>
</organism>
<dbReference type="Proteomes" id="UP000198211">
    <property type="component" value="Unassembled WGS sequence"/>
</dbReference>
<dbReference type="AlphaFoldDB" id="A0A225WTI7"/>
<dbReference type="EMBL" id="NBNE01000347">
    <property type="protein sequence ID" value="OWZ20230.1"/>
    <property type="molecule type" value="Genomic_DNA"/>
</dbReference>
<evidence type="ECO:0000313" key="1">
    <source>
        <dbReference type="EMBL" id="OWZ20230.1"/>
    </source>
</evidence>